<feature type="binding site" evidence="4">
    <location>
        <position position="217"/>
    </location>
    <ligand>
        <name>Mg(2+)</name>
        <dbReference type="ChEBI" id="CHEBI:18420"/>
        <label>1</label>
        <note>catalytic</note>
    </ligand>
</feature>
<accession>A0A318T784</accession>
<dbReference type="PANTHER" id="PTHR20854">
    <property type="entry name" value="INOSITOL MONOPHOSPHATASE"/>
    <property type="match status" value="1"/>
</dbReference>
<dbReference type="EMBL" id="QJTF01000001">
    <property type="protein sequence ID" value="PYE90423.1"/>
    <property type="molecule type" value="Genomic_DNA"/>
</dbReference>
<organism evidence="5 6">
    <name type="scientific">Phyllobacterium leguminum</name>
    <dbReference type="NCBI Taxonomy" id="314237"/>
    <lineage>
        <taxon>Bacteria</taxon>
        <taxon>Pseudomonadati</taxon>
        <taxon>Pseudomonadota</taxon>
        <taxon>Alphaproteobacteria</taxon>
        <taxon>Hyphomicrobiales</taxon>
        <taxon>Phyllobacteriaceae</taxon>
        <taxon>Phyllobacterium</taxon>
    </lineage>
</organism>
<sequence length="273" mass="29024">MPEAEKAVETLASPEAELALVRSVAEEAGRIAMRYFGQSPEVWLKEGQSPVSEADMAIDAFLKDALLSARPDYGWISEETLDDRAVAARKRFFVVDPIDGTRAFIAGDDRWCISIGIVEDGSPLAGVLECPARGEMIEASLGGGARQNGDTISVALSDPGSPLKISMARQALALMPETFRARVEPYPYVPSLAYRLAMVARGEVDGTFVRPNSHDWDLAAADLILAEAGGAVVTTDGRRLIYGGPTRKQGALVAGSGILLDEMLGVVAQTAFG</sequence>
<evidence type="ECO:0000313" key="6">
    <source>
        <dbReference type="Proteomes" id="UP000247454"/>
    </source>
</evidence>
<protein>
    <submittedName>
        <fullName evidence="5">Myo-inositol-1(Or 4)-monophosphatase</fullName>
    </submittedName>
</protein>
<dbReference type="GO" id="GO:0046872">
    <property type="term" value="F:metal ion binding"/>
    <property type="evidence" value="ECO:0007669"/>
    <property type="project" value="UniProtKB-KW"/>
</dbReference>
<dbReference type="RefSeq" id="WP_281032489.1">
    <property type="nucleotide sequence ID" value="NZ_QJTF01000001.1"/>
</dbReference>
<dbReference type="GO" id="GO:0006020">
    <property type="term" value="P:inositol metabolic process"/>
    <property type="evidence" value="ECO:0007669"/>
    <property type="project" value="TreeGrafter"/>
</dbReference>
<reference evidence="5 6" key="1">
    <citation type="submission" date="2018-06" db="EMBL/GenBank/DDBJ databases">
        <title>Genomic Encyclopedia of Type Strains, Phase III (KMG-III): the genomes of soil and plant-associated and newly described type strains.</title>
        <authorList>
            <person name="Whitman W."/>
        </authorList>
    </citation>
    <scope>NUCLEOTIDE SEQUENCE [LARGE SCALE GENOMIC DNA]</scope>
    <source>
        <strain evidence="5 6">ORS 1419</strain>
    </source>
</reference>
<dbReference type="Gene3D" id="3.30.540.10">
    <property type="entry name" value="Fructose-1,6-Bisphosphatase, subunit A, domain 1"/>
    <property type="match status" value="1"/>
</dbReference>
<name>A0A318T784_9HYPH</name>
<evidence type="ECO:0000256" key="1">
    <source>
        <dbReference type="ARBA" id="ARBA00009759"/>
    </source>
</evidence>
<comment type="similarity">
    <text evidence="1">Belongs to the inositol monophosphatase superfamily.</text>
</comment>
<feature type="binding site" evidence="4">
    <location>
        <position position="78"/>
    </location>
    <ligand>
        <name>Mg(2+)</name>
        <dbReference type="ChEBI" id="CHEBI:18420"/>
        <label>1</label>
        <note>catalytic</note>
    </ligand>
</feature>
<feature type="binding site" evidence="4">
    <location>
        <position position="98"/>
    </location>
    <ligand>
        <name>Mg(2+)</name>
        <dbReference type="ChEBI" id="CHEBI:18420"/>
        <label>1</label>
        <note>catalytic</note>
    </ligand>
</feature>
<dbReference type="Gene3D" id="3.40.190.80">
    <property type="match status" value="1"/>
</dbReference>
<proteinExistence type="inferred from homology"/>
<evidence type="ECO:0000313" key="5">
    <source>
        <dbReference type="EMBL" id="PYE90423.1"/>
    </source>
</evidence>
<dbReference type="Pfam" id="PF00459">
    <property type="entry name" value="Inositol_P"/>
    <property type="match status" value="1"/>
</dbReference>
<comment type="cofactor">
    <cofactor evidence="4">
        <name>Mg(2+)</name>
        <dbReference type="ChEBI" id="CHEBI:18420"/>
    </cofactor>
</comment>
<dbReference type="GO" id="GO:0046854">
    <property type="term" value="P:phosphatidylinositol phosphate biosynthetic process"/>
    <property type="evidence" value="ECO:0007669"/>
    <property type="project" value="InterPro"/>
</dbReference>
<feature type="binding site" evidence="4">
    <location>
        <position position="99"/>
    </location>
    <ligand>
        <name>Mg(2+)</name>
        <dbReference type="ChEBI" id="CHEBI:18420"/>
        <label>1</label>
        <note>catalytic</note>
    </ligand>
</feature>
<dbReference type="Proteomes" id="UP000247454">
    <property type="component" value="Unassembled WGS sequence"/>
</dbReference>
<dbReference type="CDD" id="cd01638">
    <property type="entry name" value="CysQ"/>
    <property type="match status" value="1"/>
</dbReference>
<feature type="binding site" evidence="4">
    <location>
        <position position="96"/>
    </location>
    <ligand>
        <name>Mg(2+)</name>
        <dbReference type="ChEBI" id="CHEBI:18420"/>
        <label>1</label>
        <note>catalytic</note>
    </ligand>
</feature>
<dbReference type="GO" id="GO:0007165">
    <property type="term" value="P:signal transduction"/>
    <property type="evidence" value="ECO:0007669"/>
    <property type="project" value="TreeGrafter"/>
</dbReference>
<evidence type="ECO:0000256" key="3">
    <source>
        <dbReference type="ARBA" id="ARBA00022842"/>
    </source>
</evidence>
<dbReference type="PANTHER" id="PTHR20854:SF4">
    <property type="entry name" value="INOSITOL-1-MONOPHOSPHATASE-RELATED"/>
    <property type="match status" value="1"/>
</dbReference>
<evidence type="ECO:0000256" key="4">
    <source>
        <dbReference type="PIRSR" id="PIRSR600760-2"/>
    </source>
</evidence>
<dbReference type="GO" id="GO:0008934">
    <property type="term" value="F:inositol monophosphate 1-phosphatase activity"/>
    <property type="evidence" value="ECO:0007669"/>
    <property type="project" value="TreeGrafter"/>
</dbReference>
<dbReference type="PRINTS" id="PR00377">
    <property type="entry name" value="IMPHPHTASES"/>
</dbReference>
<dbReference type="InterPro" id="IPR020550">
    <property type="entry name" value="Inositol_monophosphatase_CS"/>
</dbReference>
<keyword evidence="2 4" id="KW-0479">Metal-binding</keyword>
<keyword evidence="6" id="KW-1185">Reference proteome</keyword>
<keyword evidence="3 4" id="KW-0460">Magnesium</keyword>
<dbReference type="InterPro" id="IPR000760">
    <property type="entry name" value="Inositol_monophosphatase-like"/>
</dbReference>
<dbReference type="AlphaFoldDB" id="A0A318T784"/>
<gene>
    <name evidence="5" type="ORF">C7477_10195</name>
</gene>
<dbReference type="PROSITE" id="PS00630">
    <property type="entry name" value="IMP_2"/>
    <property type="match status" value="1"/>
</dbReference>
<dbReference type="SUPFAM" id="SSF56655">
    <property type="entry name" value="Carbohydrate phosphatase"/>
    <property type="match status" value="1"/>
</dbReference>
<evidence type="ECO:0000256" key="2">
    <source>
        <dbReference type="ARBA" id="ARBA00022723"/>
    </source>
</evidence>
<comment type="caution">
    <text evidence="5">The sequence shown here is derived from an EMBL/GenBank/DDBJ whole genome shotgun (WGS) entry which is preliminary data.</text>
</comment>